<dbReference type="Proteomes" id="UP000254978">
    <property type="component" value="Unassembled WGS sequence"/>
</dbReference>
<keyword evidence="2" id="KW-0732">Signal</keyword>
<organism evidence="3 4">
    <name type="scientific">Mycolicibacterium tokaiense</name>
    <dbReference type="NCBI Taxonomy" id="39695"/>
    <lineage>
        <taxon>Bacteria</taxon>
        <taxon>Bacillati</taxon>
        <taxon>Actinomycetota</taxon>
        <taxon>Actinomycetes</taxon>
        <taxon>Mycobacteriales</taxon>
        <taxon>Mycobacteriaceae</taxon>
        <taxon>Mycolicibacterium</taxon>
    </lineage>
</organism>
<accession>A0A378TM76</accession>
<evidence type="ECO:0008006" key="5">
    <source>
        <dbReference type="Google" id="ProtNLM"/>
    </source>
</evidence>
<keyword evidence="4" id="KW-1185">Reference proteome</keyword>
<evidence type="ECO:0000313" key="3">
    <source>
        <dbReference type="EMBL" id="STZ61674.1"/>
    </source>
</evidence>
<dbReference type="AlphaFoldDB" id="A0A378TM76"/>
<evidence type="ECO:0000313" key="4">
    <source>
        <dbReference type="Proteomes" id="UP000254978"/>
    </source>
</evidence>
<feature type="compositionally biased region" description="Low complexity" evidence="1">
    <location>
        <begin position="22"/>
        <end position="45"/>
    </location>
</feature>
<name>A0A378TM76_9MYCO</name>
<protein>
    <recommendedName>
        <fullName evidence="5">Metallopeptidase</fullName>
    </recommendedName>
</protein>
<sequence length="284" mass="31484">MVRSFWLPLFAATMVIAGCGSSEEAPAPSAEPETTAVEAADAESVPDAGDMIPEYQDATTPEAIRGKQIFEDGKMLEDMAEGATDLLKLPFDIPLVGAQCDEPNAWWSPSEQTMTMCYEYVDFAESMFLDAGDTPEDALNSAVNATYATFFHEMGHMVIDIYDLPTTGREEDVADQLSAFMLLVPGDDDQLDPESVDVLRDNARFFAAFSDYGELDEAAFADEHSLDQTRMFNLLCWAYGADPEMNADLVDNELLPQERAGQCEDEYDRMSYAWSTLLVPYIKE</sequence>
<dbReference type="Pfam" id="PF14247">
    <property type="entry name" value="DUF4344"/>
    <property type="match status" value="1"/>
</dbReference>
<feature type="signal peptide" evidence="2">
    <location>
        <begin position="1"/>
        <end position="17"/>
    </location>
</feature>
<proteinExistence type="predicted"/>
<feature type="chain" id="PRO_5038684352" description="Metallopeptidase" evidence="2">
    <location>
        <begin position="18"/>
        <end position="284"/>
    </location>
</feature>
<dbReference type="EMBL" id="UGQT01000001">
    <property type="protein sequence ID" value="STZ61674.1"/>
    <property type="molecule type" value="Genomic_DNA"/>
</dbReference>
<evidence type="ECO:0000256" key="1">
    <source>
        <dbReference type="SAM" id="MobiDB-lite"/>
    </source>
</evidence>
<feature type="region of interest" description="Disordered" evidence="1">
    <location>
        <begin position="22"/>
        <end position="53"/>
    </location>
</feature>
<reference evidence="3 4" key="1">
    <citation type="submission" date="2018-06" db="EMBL/GenBank/DDBJ databases">
        <authorList>
            <consortium name="Pathogen Informatics"/>
            <person name="Doyle S."/>
        </authorList>
    </citation>
    <scope>NUCLEOTIDE SEQUENCE [LARGE SCALE GENOMIC DNA]</scope>
    <source>
        <strain evidence="3 4">NCTC10821</strain>
    </source>
</reference>
<dbReference type="InterPro" id="IPR025644">
    <property type="entry name" value="DUF4344"/>
</dbReference>
<gene>
    <name evidence="3" type="ORF">NCTC10821_05231</name>
</gene>
<dbReference type="PROSITE" id="PS51257">
    <property type="entry name" value="PROKAR_LIPOPROTEIN"/>
    <property type="match status" value="1"/>
</dbReference>
<evidence type="ECO:0000256" key="2">
    <source>
        <dbReference type="SAM" id="SignalP"/>
    </source>
</evidence>